<evidence type="ECO:0000256" key="1">
    <source>
        <dbReference type="ARBA" id="ARBA00022729"/>
    </source>
</evidence>
<feature type="domain" description="Pyrrolo-quinoline quinone repeat" evidence="5">
    <location>
        <begin position="78"/>
        <end position="307"/>
    </location>
</feature>
<dbReference type="InterPro" id="IPR015943">
    <property type="entry name" value="WD40/YVTN_repeat-like_dom_sf"/>
</dbReference>
<evidence type="ECO:0000259" key="5">
    <source>
        <dbReference type="Pfam" id="PF13360"/>
    </source>
</evidence>
<comment type="similarity">
    <text evidence="4">Belongs to the BamB family.</text>
</comment>
<evidence type="ECO:0000313" key="7">
    <source>
        <dbReference type="Proteomes" id="UP000829542"/>
    </source>
</evidence>
<dbReference type="InterPro" id="IPR011047">
    <property type="entry name" value="Quinoprotein_ADH-like_sf"/>
</dbReference>
<keyword evidence="2 4" id="KW-0472">Membrane</keyword>
<dbReference type="Proteomes" id="UP000829542">
    <property type="component" value="Chromosome"/>
</dbReference>
<gene>
    <name evidence="4" type="primary">bamB</name>
    <name evidence="6" type="ORF">MMG00_08310</name>
</gene>
<dbReference type="SMART" id="SM00564">
    <property type="entry name" value="PQQ"/>
    <property type="match status" value="6"/>
</dbReference>
<reference evidence="6 7" key="1">
    <citation type="submission" date="2022-03" db="EMBL/GenBank/DDBJ databases">
        <title>Ignatzschineria rhizosphaerae HR5S32.</title>
        <authorList>
            <person name="Sun J.Q."/>
            <person name="Feng J.Y."/>
        </authorList>
    </citation>
    <scope>NUCLEOTIDE SEQUENCE [LARGE SCALE GENOMIC DNA]</scope>
    <source>
        <strain evidence="6 7">HR5S32</strain>
    </source>
</reference>
<dbReference type="InterPro" id="IPR017687">
    <property type="entry name" value="BamB"/>
</dbReference>
<evidence type="ECO:0000256" key="4">
    <source>
        <dbReference type="HAMAP-Rule" id="MF_00923"/>
    </source>
</evidence>
<comment type="function">
    <text evidence="4">Part of the outer membrane protein assembly complex, which is involved in assembly and insertion of beta-barrel proteins into the outer membrane.</text>
</comment>
<keyword evidence="4" id="KW-0564">Palmitate</keyword>
<comment type="subunit">
    <text evidence="4">Part of the Bam complex.</text>
</comment>
<keyword evidence="4" id="KW-0449">Lipoprotein</keyword>
<dbReference type="RefSeq" id="WP_242147274.1">
    <property type="nucleotide sequence ID" value="NZ_CP093379.1"/>
</dbReference>
<dbReference type="EMBL" id="CP093379">
    <property type="protein sequence ID" value="UNM95232.1"/>
    <property type="molecule type" value="Genomic_DNA"/>
</dbReference>
<evidence type="ECO:0000256" key="3">
    <source>
        <dbReference type="ARBA" id="ARBA00023237"/>
    </source>
</evidence>
<proteinExistence type="inferred from homology"/>
<dbReference type="HAMAP" id="MF_00923">
    <property type="entry name" value="OM_assembly_BamB"/>
    <property type="match status" value="1"/>
</dbReference>
<accession>A0ABY3WXA2</accession>
<dbReference type="PROSITE" id="PS51257">
    <property type="entry name" value="PROKAR_LIPOPROTEIN"/>
    <property type="match status" value="1"/>
</dbReference>
<dbReference type="InterPro" id="IPR002372">
    <property type="entry name" value="PQQ_rpt_dom"/>
</dbReference>
<name>A0ABY3WXA2_9GAMM</name>
<keyword evidence="3 4" id="KW-0998">Cell outer membrane</keyword>
<evidence type="ECO:0000256" key="2">
    <source>
        <dbReference type="ARBA" id="ARBA00023136"/>
    </source>
</evidence>
<sequence>MNRIITAVIVSLVIAGCAGGLRGKSNLVQPTELNSTIPSNLVVKGWEVKTGSQTPKESNLRFLIADDGVGTLYVAGQKGIVTAIDMSSGSKVWEHKVGSQLYTGVGYSQGVLLVGRQDAYVEALSANGGESMWSKKVLGVPAVPPVGNGNLAIVRTLFGAVETFDLQTGEDRWAYIFNNSELSVRGAAPPTFMGADVLVASDEGTLALIDAKTGAQKWSTVLSEPLNGSFMGGLRDVDAAMIVTDDRIFVGQYLSGITALNHHGRKLWQKGKGTYAGLVFTGDAVVSVERDSTIQALNAQDGSPVWDNRDLRGRNLTKPVLVGNRIVVGDYQGYVHVLDASTGALQGSTKIGSNGFLLDIKEINGNIYLLDYSGTLYKVSI</sequence>
<evidence type="ECO:0000313" key="6">
    <source>
        <dbReference type="EMBL" id="UNM95232.1"/>
    </source>
</evidence>
<comment type="subcellular location">
    <subcellularLocation>
        <location evidence="4">Cell outer membrane</location>
        <topology evidence="4">Lipid-anchor</topology>
    </subcellularLocation>
</comment>
<dbReference type="Pfam" id="PF13360">
    <property type="entry name" value="PQQ_2"/>
    <property type="match status" value="1"/>
</dbReference>
<keyword evidence="1 4" id="KW-0732">Signal</keyword>
<dbReference type="SUPFAM" id="SSF50998">
    <property type="entry name" value="Quinoprotein alcohol dehydrogenase-like"/>
    <property type="match status" value="1"/>
</dbReference>
<protein>
    <recommendedName>
        <fullName evidence="4">Outer membrane protein assembly factor BamB</fullName>
    </recommendedName>
</protein>
<dbReference type="PANTHER" id="PTHR34512">
    <property type="entry name" value="CELL SURFACE PROTEIN"/>
    <property type="match status" value="1"/>
</dbReference>
<keyword evidence="7" id="KW-1185">Reference proteome</keyword>
<dbReference type="PANTHER" id="PTHR34512:SF30">
    <property type="entry name" value="OUTER MEMBRANE PROTEIN ASSEMBLY FACTOR BAMB"/>
    <property type="match status" value="1"/>
</dbReference>
<dbReference type="Gene3D" id="2.130.10.10">
    <property type="entry name" value="YVTN repeat-like/Quinoprotein amine dehydrogenase"/>
    <property type="match status" value="1"/>
</dbReference>
<dbReference type="InterPro" id="IPR018391">
    <property type="entry name" value="PQQ_b-propeller_rpt"/>
</dbReference>
<organism evidence="6 7">
    <name type="scientific">Ignatzschineria rhizosphaerae</name>
    <dbReference type="NCBI Taxonomy" id="2923279"/>
    <lineage>
        <taxon>Bacteria</taxon>
        <taxon>Pseudomonadati</taxon>
        <taxon>Pseudomonadota</taxon>
        <taxon>Gammaproteobacteria</taxon>
        <taxon>Cardiobacteriales</taxon>
        <taxon>Ignatzschineriaceae</taxon>
        <taxon>Ignatzschineria</taxon>
    </lineage>
</organism>